<reference evidence="2" key="1">
    <citation type="submission" date="2021-02" db="EMBL/GenBank/DDBJ databases">
        <authorList>
            <person name="Nowell W R."/>
        </authorList>
    </citation>
    <scope>NUCLEOTIDE SEQUENCE</scope>
</reference>
<dbReference type="Proteomes" id="UP000677228">
    <property type="component" value="Unassembled WGS sequence"/>
</dbReference>
<gene>
    <name evidence="2" type="ORF">OVA965_LOCUS17759</name>
    <name evidence="3" type="ORF">TMI583_LOCUS17768</name>
</gene>
<keyword evidence="1" id="KW-1133">Transmembrane helix</keyword>
<evidence type="ECO:0000256" key="1">
    <source>
        <dbReference type="SAM" id="Phobius"/>
    </source>
</evidence>
<accession>A0A8S2E280</accession>
<evidence type="ECO:0000313" key="3">
    <source>
        <dbReference type="EMBL" id="CAF3832830.1"/>
    </source>
</evidence>
<proteinExistence type="predicted"/>
<protein>
    <submittedName>
        <fullName evidence="2">Uncharacterized protein</fullName>
    </submittedName>
</protein>
<dbReference type="Proteomes" id="UP000682733">
    <property type="component" value="Unassembled WGS sequence"/>
</dbReference>
<evidence type="ECO:0000313" key="2">
    <source>
        <dbReference type="EMBL" id="CAF1068126.1"/>
    </source>
</evidence>
<sequence>MPMTAHIYSKRPSSLSNVNRWKASEIRVFIMYLSIPMLYNYLPIYLNCALALYVLFIRFVHDFWQGPDSYDDAKLLINTYETCITIKSMQIKPLFPPRLLTITMHTYEHYISQRCQIHVSHRDNVESFDMLCATVKNYSGG</sequence>
<name>A0A8S2E280_9BILA</name>
<keyword evidence="1" id="KW-0812">Transmembrane</keyword>
<keyword evidence="1" id="KW-0472">Membrane</keyword>
<dbReference type="EMBL" id="CAJOBA010008622">
    <property type="protein sequence ID" value="CAF3832830.1"/>
    <property type="molecule type" value="Genomic_DNA"/>
</dbReference>
<dbReference type="EMBL" id="CAJNOK010008609">
    <property type="protein sequence ID" value="CAF1068126.1"/>
    <property type="molecule type" value="Genomic_DNA"/>
</dbReference>
<dbReference type="AlphaFoldDB" id="A0A8S2E280"/>
<feature type="transmembrane region" description="Helical" evidence="1">
    <location>
        <begin position="41"/>
        <end position="60"/>
    </location>
</feature>
<organism evidence="2 4">
    <name type="scientific">Didymodactylos carnosus</name>
    <dbReference type="NCBI Taxonomy" id="1234261"/>
    <lineage>
        <taxon>Eukaryota</taxon>
        <taxon>Metazoa</taxon>
        <taxon>Spiralia</taxon>
        <taxon>Gnathifera</taxon>
        <taxon>Rotifera</taxon>
        <taxon>Eurotatoria</taxon>
        <taxon>Bdelloidea</taxon>
        <taxon>Philodinida</taxon>
        <taxon>Philodinidae</taxon>
        <taxon>Didymodactylos</taxon>
    </lineage>
</organism>
<comment type="caution">
    <text evidence="2">The sequence shown here is derived from an EMBL/GenBank/DDBJ whole genome shotgun (WGS) entry which is preliminary data.</text>
</comment>
<evidence type="ECO:0000313" key="4">
    <source>
        <dbReference type="Proteomes" id="UP000677228"/>
    </source>
</evidence>